<evidence type="ECO:0000313" key="10">
    <source>
        <dbReference type="EMBL" id="AOW04335.1"/>
    </source>
</evidence>
<dbReference type="SUPFAM" id="SSF46988">
    <property type="entry name" value="Tubulin chaperone cofactor A"/>
    <property type="match status" value="1"/>
</dbReference>
<proteinExistence type="inferred from homology"/>
<dbReference type="EMBL" id="CP017556">
    <property type="protein sequence ID" value="AOW04335.1"/>
    <property type="molecule type" value="Genomic_DNA"/>
</dbReference>
<evidence type="ECO:0000256" key="8">
    <source>
        <dbReference type="ARBA" id="ARBA00023212"/>
    </source>
</evidence>
<protein>
    <recommendedName>
        <fullName evidence="4 9">Tubulin-specific chaperone A</fullName>
    </recommendedName>
</protein>
<dbReference type="Pfam" id="PF02970">
    <property type="entry name" value="TBCA"/>
    <property type="match status" value="1"/>
</dbReference>
<comment type="function">
    <text evidence="1">Tubulin-folding protein; involved in the early step of the tubulin folding pathway.</text>
</comment>
<dbReference type="GO" id="GO:0048487">
    <property type="term" value="F:beta-tubulin binding"/>
    <property type="evidence" value="ECO:0007669"/>
    <property type="project" value="InterPro"/>
</dbReference>
<evidence type="ECO:0000256" key="3">
    <source>
        <dbReference type="ARBA" id="ARBA00006806"/>
    </source>
</evidence>
<keyword evidence="7 9" id="KW-0143">Chaperone</keyword>
<keyword evidence="8 9" id="KW-0206">Cytoskeleton</keyword>
<accession>A0A1D8NFC2</accession>
<dbReference type="eggNOG" id="KOG3470">
    <property type="taxonomic scope" value="Eukaryota"/>
</dbReference>
<sequence length="106" mass="12041">MPSQIKIKTSALGRLIKEEKLYKQETAEQAARVEKMKANGEDEYDIKKQIEVLKDTEQMVPVMRKKIDEMKASLEGILVSMRRILGGRLGGKVTPPLVLGMKLMKR</sequence>
<evidence type="ECO:0000256" key="6">
    <source>
        <dbReference type="ARBA" id="ARBA00022701"/>
    </source>
</evidence>
<dbReference type="PANTHER" id="PTHR21500">
    <property type="entry name" value="TUBULIN-SPECIFIC CHAPERONE A"/>
    <property type="match status" value="1"/>
</dbReference>
<evidence type="ECO:0000256" key="7">
    <source>
        <dbReference type="ARBA" id="ARBA00023186"/>
    </source>
</evidence>
<dbReference type="RefSeq" id="XP_503046.3">
    <property type="nucleotide sequence ID" value="XM_503046.3"/>
</dbReference>
<dbReference type="InterPro" id="IPR036126">
    <property type="entry name" value="TBCA_sf"/>
</dbReference>
<dbReference type="OMA" id="EECEMMI"/>
<dbReference type="VEuPathDB" id="FungiDB:YALI1_D25151g"/>
<dbReference type="Gene3D" id="1.20.58.90">
    <property type="match status" value="1"/>
</dbReference>
<evidence type="ECO:0000256" key="1">
    <source>
        <dbReference type="ARBA" id="ARBA00003046"/>
    </source>
</evidence>
<dbReference type="GO" id="GO:0005829">
    <property type="term" value="C:cytosol"/>
    <property type="evidence" value="ECO:0007669"/>
    <property type="project" value="TreeGrafter"/>
</dbReference>
<dbReference type="GO" id="GO:0007021">
    <property type="term" value="P:tubulin complex assembly"/>
    <property type="evidence" value="ECO:0007669"/>
    <property type="project" value="UniProtKB-UniRule"/>
</dbReference>
<dbReference type="KEGG" id="yli:2911186"/>
<reference evidence="10 11" key="1">
    <citation type="journal article" date="2016" name="PLoS ONE">
        <title>Sequence Assembly of Yarrowia lipolytica Strain W29/CLIB89 Shows Transposable Element Diversity.</title>
        <authorList>
            <person name="Magnan C."/>
            <person name="Yu J."/>
            <person name="Chang I."/>
            <person name="Jahn E."/>
            <person name="Kanomata Y."/>
            <person name="Wu J."/>
            <person name="Zeller M."/>
            <person name="Oakes M."/>
            <person name="Baldi P."/>
            <person name="Sandmeyer S."/>
        </authorList>
    </citation>
    <scope>NUCLEOTIDE SEQUENCE [LARGE SCALE GENOMIC DNA]</scope>
    <source>
        <strain evidence="11">CLIB89(W29)</strain>
    </source>
</reference>
<evidence type="ECO:0000256" key="9">
    <source>
        <dbReference type="RuleBase" id="RU364030"/>
    </source>
</evidence>
<keyword evidence="5 9" id="KW-0963">Cytoplasm</keyword>
<dbReference type="InterPro" id="IPR004226">
    <property type="entry name" value="TBCA"/>
</dbReference>
<keyword evidence="6 9" id="KW-0493">Microtubule</keyword>
<comment type="subunit">
    <text evidence="9">Supercomplex made of cofactors A to E. Cofactors A and D function by capturing and stabilizing tubulin in a quasi-native conformation. Cofactor E binds to the cofactor D-tubulin complex; interaction with cofactor C then causes the release of tubulin polypeptides that are committed to the native state.</text>
</comment>
<evidence type="ECO:0000256" key="2">
    <source>
        <dbReference type="ARBA" id="ARBA00004245"/>
    </source>
</evidence>
<dbReference type="FunFam" id="1.20.58.90:FF:000010">
    <property type="entry name" value="Tubulin-specific chaperone A"/>
    <property type="match status" value="1"/>
</dbReference>
<evidence type="ECO:0000256" key="5">
    <source>
        <dbReference type="ARBA" id="ARBA00022490"/>
    </source>
</evidence>
<gene>
    <name evidence="10" type="ORF">YALI1_D25151g</name>
</gene>
<dbReference type="GeneID" id="2911186"/>
<comment type="similarity">
    <text evidence="3 9">Belongs to the TBCA family.</text>
</comment>
<dbReference type="PANTHER" id="PTHR21500:SF0">
    <property type="entry name" value="TUBULIN-SPECIFIC CHAPERONE A"/>
    <property type="match status" value="1"/>
</dbReference>
<name>A0A1D8NFC2_YARLL</name>
<dbReference type="Proteomes" id="UP000182444">
    <property type="component" value="Chromosome 1D"/>
</dbReference>
<evidence type="ECO:0000256" key="4">
    <source>
        <dbReference type="ARBA" id="ARBA00015002"/>
    </source>
</evidence>
<dbReference type="VEuPathDB" id="FungiDB:YALI0_D19844g"/>
<dbReference type="GO" id="GO:0005874">
    <property type="term" value="C:microtubule"/>
    <property type="evidence" value="ECO:0007669"/>
    <property type="project" value="UniProtKB-KW"/>
</dbReference>
<evidence type="ECO:0000313" key="11">
    <source>
        <dbReference type="Proteomes" id="UP000182444"/>
    </source>
</evidence>
<dbReference type="GO" id="GO:0007023">
    <property type="term" value="P:post-chaperonin tubulin folding pathway"/>
    <property type="evidence" value="ECO:0007669"/>
    <property type="project" value="UniProtKB-UniRule"/>
</dbReference>
<organism evidence="10 11">
    <name type="scientific">Yarrowia lipolytica</name>
    <name type="common">Candida lipolytica</name>
    <dbReference type="NCBI Taxonomy" id="4952"/>
    <lineage>
        <taxon>Eukaryota</taxon>
        <taxon>Fungi</taxon>
        <taxon>Dikarya</taxon>
        <taxon>Ascomycota</taxon>
        <taxon>Saccharomycotina</taxon>
        <taxon>Dipodascomycetes</taxon>
        <taxon>Dipodascales</taxon>
        <taxon>Dipodascales incertae sedis</taxon>
        <taxon>Yarrowia</taxon>
    </lineage>
</organism>
<dbReference type="AlphaFoldDB" id="A0A1D8NFC2"/>
<comment type="subcellular location">
    <subcellularLocation>
        <location evidence="2 9">Cytoplasm</location>
        <location evidence="2 9">Cytoskeleton</location>
    </subcellularLocation>
</comment>